<evidence type="ECO:0000313" key="10">
    <source>
        <dbReference type="Proteomes" id="UP000796880"/>
    </source>
</evidence>
<dbReference type="GO" id="GO:0046872">
    <property type="term" value="F:metal ion binding"/>
    <property type="evidence" value="ECO:0007669"/>
    <property type="project" value="UniProtKB-KW"/>
</dbReference>
<gene>
    <name evidence="9" type="ORF">FNV43_RR26859</name>
</gene>
<feature type="domain" description="Nudix hydrolase" evidence="8">
    <location>
        <begin position="18"/>
        <end position="153"/>
    </location>
</feature>
<keyword evidence="10" id="KW-1185">Reference proteome</keyword>
<dbReference type="Pfam" id="PF13456">
    <property type="entry name" value="RVT_3"/>
    <property type="match status" value="1"/>
</dbReference>
<dbReference type="PANTHER" id="PTHR12629:SF62">
    <property type="entry name" value="NUDIX HYDROLASE 17, MITOCHONDRIAL"/>
    <property type="match status" value="1"/>
</dbReference>
<keyword evidence="4" id="KW-0479">Metal-binding</keyword>
<evidence type="ECO:0000259" key="8">
    <source>
        <dbReference type="PROSITE" id="PS51462"/>
    </source>
</evidence>
<dbReference type="GO" id="GO:0004523">
    <property type="term" value="F:RNA-DNA hybrid ribonuclease activity"/>
    <property type="evidence" value="ECO:0007669"/>
    <property type="project" value="InterPro"/>
</dbReference>
<dbReference type="FunFam" id="3.90.79.10:FF:000022">
    <property type="entry name" value="Nudix hydrolase 17, mitochondrial"/>
    <property type="match status" value="1"/>
</dbReference>
<keyword evidence="6" id="KW-0460">Magnesium</keyword>
<name>A0A8K0DQN7_9ROSA</name>
<dbReference type="GO" id="GO:0016462">
    <property type="term" value="F:pyrophosphatase activity"/>
    <property type="evidence" value="ECO:0007669"/>
    <property type="project" value="InterPro"/>
</dbReference>
<comment type="cofactor">
    <cofactor evidence="2">
        <name>Mg(2+)</name>
        <dbReference type="ChEBI" id="CHEBI:18420"/>
    </cofactor>
</comment>
<comment type="similarity">
    <text evidence="3">Belongs to the Nudix hydrolase family.</text>
</comment>
<keyword evidence="7" id="KW-0464">Manganese</keyword>
<dbReference type="SUPFAM" id="SSF55811">
    <property type="entry name" value="Nudix"/>
    <property type="match status" value="1"/>
</dbReference>
<dbReference type="InterPro" id="IPR000086">
    <property type="entry name" value="NUDIX_hydrolase_dom"/>
</dbReference>
<evidence type="ECO:0000313" key="9">
    <source>
        <dbReference type="EMBL" id="KAF3432120.1"/>
    </source>
</evidence>
<organism evidence="9 10">
    <name type="scientific">Rhamnella rubrinervis</name>
    <dbReference type="NCBI Taxonomy" id="2594499"/>
    <lineage>
        <taxon>Eukaryota</taxon>
        <taxon>Viridiplantae</taxon>
        <taxon>Streptophyta</taxon>
        <taxon>Embryophyta</taxon>
        <taxon>Tracheophyta</taxon>
        <taxon>Spermatophyta</taxon>
        <taxon>Magnoliopsida</taxon>
        <taxon>eudicotyledons</taxon>
        <taxon>Gunneridae</taxon>
        <taxon>Pentapetalae</taxon>
        <taxon>rosids</taxon>
        <taxon>fabids</taxon>
        <taxon>Rosales</taxon>
        <taxon>Rhamnaceae</taxon>
        <taxon>rhamnoid group</taxon>
        <taxon>Rhamneae</taxon>
        <taxon>Rhamnella</taxon>
    </lineage>
</organism>
<protein>
    <recommendedName>
        <fullName evidence="8">Nudix hydrolase domain-containing protein</fullName>
    </recommendedName>
</protein>
<dbReference type="InterPro" id="IPR036397">
    <property type="entry name" value="RNaseH_sf"/>
</dbReference>
<evidence type="ECO:0000256" key="2">
    <source>
        <dbReference type="ARBA" id="ARBA00001946"/>
    </source>
</evidence>
<dbReference type="PROSITE" id="PS00893">
    <property type="entry name" value="NUDIX_BOX"/>
    <property type="match status" value="1"/>
</dbReference>
<dbReference type="InterPro" id="IPR015797">
    <property type="entry name" value="NUDIX_hydrolase-like_dom_sf"/>
</dbReference>
<evidence type="ECO:0000256" key="5">
    <source>
        <dbReference type="ARBA" id="ARBA00022801"/>
    </source>
</evidence>
<dbReference type="GO" id="GO:0005737">
    <property type="term" value="C:cytoplasm"/>
    <property type="evidence" value="ECO:0007669"/>
    <property type="project" value="TreeGrafter"/>
</dbReference>
<dbReference type="Proteomes" id="UP000796880">
    <property type="component" value="Unassembled WGS sequence"/>
</dbReference>
<dbReference type="GO" id="GO:0005634">
    <property type="term" value="C:nucleus"/>
    <property type="evidence" value="ECO:0007669"/>
    <property type="project" value="TreeGrafter"/>
</dbReference>
<proteinExistence type="inferred from homology"/>
<evidence type="ECO:0000256" key="4">
    <source>
        <dbReference type="ARBA" id="ARBA00022723"/>
    </source>
</evidence>
<reference evidence="9" key="1">
    <citation type="submission" date="2020-03" db="EMBL/GenBank/DDBJ databases">
        <title>A high-quality chromosome-level genome assembly of a woody plant with both climbing and erect habits, Rhamnella rubrinervis.</title>
        <authorList>
            <person name="Lu Z."/>
            <person name="Yang Y."/>
            <person name="Zhu X."/>
            <person name="Sun Y."/>
        </authorList>
    </citation>
    <scope>NUCLEOTIDE SEQUENCE</scope>
    <source>
        <strain evidence="9">BYM</strain>
        <tissue evidence="9">Leaf</tissue>
    </source>
</reference>
<dbReference type="AlphaFoldDB" id="A0A8K0DQN7"/>
<evidence type="ECO:0000256" key="6">
    <source>
        <dbReference type="ARBA" id="ARBA00022842"/>
    </source>
</evidence>
<dbReference type="OrthoDB" id="1162524at2759"/>
<dbReference type="PROSITE" id="PS51462">
    <property type="entry name" value="NUDIX"/>
    <property type="match status" value="1"/>
</dbReference>
<comment type="cofactor">
    <cofactor evidence="1">
        <name>Mn(2+)</name>
        <dbReference type="ChEBI" id="CHEBI:29035"/>
    </cofactor>
</comment>
<dbReference type="PANTHER" id="PTHR12629">
    <property type="entry name" value="DIPHOSPHOINOSITOL POLYPHOSPHATE PHOSPHOHYDROLASE"/>
    <property type="match status" value="1"/>
</dbReference>
<dbReference type="InterPro" id="IPR026960">
    <property type="entry name" value="RVT-Znf"/>
</dbReference>
<dbReference type="CDD" id="cd04666">
    <property type="entry name" value="NUDIX_DIPP2_like_Nudt4"/>
    <property type="match status" value="1"/>
</dbReference>
<accession>A0A8K0DQN7</accession>
<dbReference type="InterPro" id="IPR020084">
    <property type="entry name" value="NUDIX_hydrolase_CS"/>
</dbReference>
<dbReference type="Pfam" id="PF13966">
    <property type="entry name" value="zf-RVT"/>
    <property type="match status" value="1"/>
</dbReference>
<dbReference type="InterPro" id="IPR002156">
    <property type="entry name" value="RNaseH_domain"/>
</dbReference>
<dbReference type="Gene3D" id="3.30.420.10">
    <property type="entry name" value="Ribonuclease H-like superfamily/Ribonuclease H"/>
    <property type="match status" value="1"/>
</dbReference>
<evidence type="ECO:0000256" key="1">
    <source>
        <dbReference type="ARBA" id="ARBA00001936"/>
    </source>
</evidence>
<dbReference type="Gene3D" id="3.90.79.10">
    <property type="entry name" value="Nucleoside Triphosphate Pyrophosphohydrolase"/>
    <property type="match status" value="1"/>
</dbReference>
<dbReference type="EMBL" id="VOIH02000012">
    <property type="protein sequence ID" value="KAF3432120.1"/>
    <property type="molecule type" value="Genomic_DNA"/>
</dbReference>
<dbReference type="InterPro" id="IPR047198">
    <property type="entry name" value="DDP-like_NUDIX"/>
</dbReference>
<dbReference type="GO" id="GO:0003676">
    <property type="term" value="F:nucleic acid binding"/>
    <property type="evidence" value="ECO:0007669"/>
    <property type="project" value="InterPro"/>
</dbReference>
<dbReference type="Pfam" id="PF00293">
    <property type="entry name" value="NUDIX"/>
    <property type="match status" value="1"/>
</dbReference>
<comment type="caution">
    <text evidence="9">The sequence shown here is derived from an EMBL/GenBank/DDBJ whole genome shotgun (WGS) entry which is preliminary data.</text>
</comment>
<evidence type="ECO:0000256" key="3">
    <source>
        <dbReference type="ARBA" id="ARBA00005582"/>
    </source>
</evidence>
<keyword evidence="5" id="KW-0378">Hydrolase</keyword>
<evidence type="ECO:0000256" key="7">
    <source>
        <dbReference type="ARBA" id="ARBA00023211"/>
    </source>
</evidence>
<sequence>MVCLVSRTGRESQRYNMGRRQVVGCIPYRYKNGDDGGISNELEVLVISSQKGHGLMFPKGGWELDESVEEAASRESLEEAGVVGNVECELGKWSFISKSHGTYYEGYMFPLFVKEQLELWPEKNVRRRIWMTAEAAREVCQHWWMKEALDILVERITSMRQHNKQDVVACSIRLRDETDWNQPLLNEICEEGLVEKVLQMDFPHERIADKLLWTGNERIIFSVKDCYLKGISVRLNEEKNLIWDAIWKSKIHERLKMHLWRMTANVILTRELIWQQTKWGEKGCAYCDSEVETGLYLFKECSLVRCIAFGSVWGCKLDKWDSGSMMQLVEDCLNPSTIMLEAGLTKNELTTFLALLFYKVWKFRNEIQFTGSFKMEVEIREFLVAMEEFKGKMDKRGEGSSNATFIWRNIVFEVDAKNVVEDVQADSEPTSWKMFESLVTIRRRISHVGWKLEWSPRETNMAADSLARFSLSNNVSLSLDEFSIEELPFVVLDKILVEHCSSAL</sequence>